<sequence length="50" mass="6039">MKMYCDRYKKNVEDAIYFNCDVPSKSKTFDELVEECKDCIFCKNKKDDEK</sequence>
<evidence type="ECO:0000313" key="1">
    <source>
        <dbReference type="EMBL" id="DAD79154.1"/>
    </source>
</evidence>
<protein>
    <submittedName>
        <fullName evidence="1">Uncharacterized protein</fullName>
    </submittedName>
</protein>
<dbReference type="EMBL" id="BK014859">
    <property type="protein sequence ID" value="DAD79154.1"/>
    <property type="molecule type" value="Genomic_DNA"/>
</dbReference>
<accession>A0A8S5MA74</accession>
<reference evidence="1" key="1">
    <citation type="journal article" date="2021" name="Proc. Natl. Acad. Sci. U.S.A.">
        <title>A Catalog of Tens of Thousands of Viruses from Human Metagenomes Reveals Hidden Associations with Chronic Diseases.</title>
        <authorList>
            <person name="Tisza M.J."/>
            <person name="Buck C.B."/>
        </authorList>
    </citation>
    <scope>NUCLEOTIDE SEQUENCE</scope>
    <source>
        <strain evidence="1">CtsDY37</strain>
    </source>
</reference>
<organism evidence="1">
    <name type="scientific">Siphoviridae sp. ctsDY37</name>
    <dbReference type="NCBI Taxonomy" id="2826483"/>
    <lineage>
        <taxon>Viruses</taxon>
        <taxon>Duplodnaviria</taxon>
        <taxon>Heunggongvirae</taxon>
        <taxon>Uroviricota</taxon>
        <taxon>Caudoviricetes</taxon>
    </lineage>
</organism>
<name>A0A8S5MA74_9CAUD</name>
<proteinExistence type="predicted"/>